<dbReference type="SMART" id="SM01421">
    <property type="entry name" value="DUF3480"/>
    <property type="match status" value="1"/>
</dbReference>
<dbReference type="PANTHER" id="PTHR46319:SF1">
    <property type="entry name" value="ZINC FINGER FYVE DOMAIN-CONTAINING PROTEIN 16"/>
    <property type="match status" value="1"/>
</dbReference>
<dbReference type="SMART" id="SM00064">
    <property type="entry name" value="FYVE"/>
    <property type="match status" value="1"/>
</dbReference>
<dbReference type="OrthoDB" id="5872154at2759"/>
<dbReference type="Gene3D" id="3.30.40.10">
    <property type="entry name" value="Zinc/RING finger domain, C3HC4 (zinc finger)"/>
    <property type="match status" value="1"/>
</dbReference>
<dbReference type="PIRSF" id="PIRSF037289">
    <property type="entry name" value="SARA/endofin"/>
    <property type="match status" value="1"/>
</dbReference>
<dbReference type="GO" id="GO:0005545">
    <property type="term" value="F:1-phosphatidylinositol binding"/>
    <property type="evidence" value="ECO:0007669"/>
    <property type="project" value="UniProtKB-ARBA"/>
</dbReference>
<keyword evidence="1 8" id="KW-0963">Cytoplasm</keyword>
<dbReference type="Gene3D" id="3.30.1360.220">
    <property type="entry name" value="Domain of unknown function (DUF3480), N-terminal subdomain"/>
    <property type="match status" value="1"/>
</dbReference>
<evidence type="ECO:0000256" key="7">
    <source>
        <dbReference type="ARBA" id="ARBA00023136"/>
    </source>
</evidence>
<dbReference type="InterPro" id="IPR013083">
    <property type="entry name" value="Znf_RING/FYVE/PHD"/>
</dbReference>
<sequence length="1530" mass="168193">MDNYFKTAVCDLDKLLDEFEQNPDESDFCKTVVGEPIPLVYSSLRANSKYLSELPASAAQTTFNRHSIDTSDSQLGSDSTLPCADPKELSTLPSSQKTLTELDLLSTVDSRASGDSEQFSYSRGSGPICDLISDTESVTHETNGHKVDNEAEIKPSEDQTNGLLLIDFNQPSSPVHTGESECSGGESLGIKNLLELNISFPNSTALEPQQSGHFNAEIRNQEYPIQRKSLDELKDDEHQKEEEHLEKLPQSEQSEKLSVVSKQTKEISSVFGETIEYNDCSNKELEQPCSVQMPVCINSSNIITVEPCESEDVETDLEVEKEFLKVRYTCNAGLTKNGNKISNMCNFTTSNDSLVQEVELAADSEINSTNPEQTSQVNHYQEGYDGTLDCGSAMCIVRNPVKLNSKPCDQDLPLVDDSSEKLEHNGNITSEQPVSFEHEEKTGDKHPNTEGMQQERTLLASDTLPKTVTKPLEEVLNNVSDVEVASTLKEFTAEFSFVNDIEDGYDINDVLVSDSELDAFLMEQTENSAQGSMIDHLIQGFSKPTDFIKLEGSRDLSEDSKAVGISRDSWEKEPAKSTECEDGKFASNSSSPAENGTMNSAVNEALDAITHKPDKTKNSQSISPTDTEPKANCTLNNQISFGGARPKILNSQTRLPLNKELNDPINDNPKDATDRVNLCTVYIDTKDTVSETVDSPSISSSTPPYNVCTEDETLVLGPSYDSITHGDVGIAATDKIAEQHRKEAAMLGHSHPQWIPDSEAPNCAKCQARFTFTKRRHHCRACGNVFCATCCNQRCKLQYLENKEARVCVDCYDTIQKARAFKTMMSPTGPSPNPNIPSEYCSTVPPLQQAQASGTLNSPPPTVMVPVSVLKHPRNTSTGICSREHRRVWFADGILPNGEVADTTTMTGNSTVGVGKQTPDDVCRMSHVTQESKVVLPSSSSAGDKIHSEAISQVGALRTDSASTKTVSASLENDITPNLIYRADYRALATIGKSVEKVISLVPDDENDLPPLIVAIEGEGPVVVEEHPSQNQAMLLLEDEGSNPLTFVLNANLLVNVKRVNYAANKCWCFVSNGLHGVGQAEVVILLLCMPNENIIPKDIFNFFIALYQDATKGKPVGNLGNVTFTGNFLGSQHHGGFLFVTPTFQPLTELLLPSSPFLFGILIQKLEVPWAKAFPIRLMLRLGAEYNVYPCPLMSVRFRKALFGETGHTIMNLLADLRSYQYTLPTIEGLVLLVEMGQSTVKIPKRRYNEVMKVVTSSNEHVITMGACFSLDADSHLVCIQNDDKTYQTQANTITGKSRKVTGASFVVFNGALKTTSGFIAKSSIVEDGLMVHITPETMEGLRRALREKRNFKIICGKLDPDDRKEFVNIQWMDGDEPVNKGVLSPIDRRSMEDIPSIKMLQENVFEADGITVKCTEVFYLQRNHDPLSPTIPAAQSELTEEIASACCAALCPHLKALKEIGINKLSLRVSLETDKVEYQAGSSGRQLPQHYMNDLDSALIPVIHSGSSYASSGPLEMELFFFFLENLK</sequence>
<dbReference type="Gene3D" id="3.30.500.40">
    <property type="match status" value="1"/>
</dbReference>
<accession>A0A401SQC3</accession>
<gene>
    <name evidence="12" type="ORF">chiPu_0011040</name>
</gene>
<dbReference type="FunFam" id="3.30.1360.220:FF:000001">
    <property type="entry name" value="Zinc finger, FYVE domain-containing 9a"/>
    <property type="match status" value="1"/>
</dbReference>
<dbReference type="SUPFAM" id="SSF57903">
    <property type="entry name" value="FYVE/PHD zinc finger"/>
    <property type="match status" value="1"/>
</dbReference>
<dbReference type="FunFam" id="3.30.40.10:FF:000084">
    <property type="entry name" value="Zinc finger, FYVE domain-containing 9b"/>
    <property type="match status" value="1"/>
</dbReference>
<evidence type="ECO:0000256" key="9">
    <source>
        <dbReference type="PROSITE-ProRule" id="PRU00091"/>
    </source>
</evidence>
<dbReference type="InterPro" id="IPR022557">
    <property type="entry name" value="SARA-like_C"/>
</dbReference>
<dbReference type="InterPro" id="IPR024608">
    <property type="entry name" value="SARA-like_SBD"/>
</dbReference>
<dbReference type="PROSITE" id="PS50178">
    <property type="entry name" value="ZF_FYVE"/>
    <property type="match status" value="1"/>
</dbReference>
<feature type="region of interest" description="Disordered" evidence="10">
    <location>
        <begin position="610"/>
        <end position="633"/>
    </location>
</feature>
<keyword evidence="6" id="KW-0862">Zinc</keyword>
<keyword evidence="7 8" id="KW-0472">Membrane</keyword>
<dbReference type="FunFam" id="4.10.720.10:FF:000001">
    <property type="entry name" value="Zinc finger, FYVE domain-containing 9a"/>
    <property type="match status" value="1"/>
</dbReference>
<feature type="compositionally biased region" description="Basic and acidic residues" evidence="10">
    <location>
        <begin position="436"/>
        <end position="448"/>
    </location>
</feature>
<reference evidence="12 13" key="1">
    <citation type="journal article" date="2018" name="Nat. Ecol. Evol.">
        <title>Shark genomes provide insights into elasmobranch evolution and the origin of vertebrates.</title>
        <authorList>
            <person name="Hara Y"/>
            <person name="Yamaguchi K"/>
            <person name="Onimaru K"/>
            <person name="Kadota M"/>
            <person name="Koyanagi M"/>
            <person name="Keeley SD"/>
            <person name="Tatsumi K"/>
            <person name="Tanaka K"/>
            <person name="Motone F"/>
            <person name="Kageyama Y"/>
            <person name="Nozu R"/>
            <person name="Adachi N"/>
            <person name="Nishimura O"/>
            <person name="Nakagawa R"/>
            <person name="Tanegashima C"/>
            <person name="Kiyatake I"/>
            <person name="Matsumoto R"/>
            <person name="Murakumo K"/>
            <person name="Nishida K"/>
            <person name="Terakita A"/>
            <person name="Kuratani S"/>
            <person name="Sato K"/>
            <person name="Hyodo S Kuraku.S."/>
        </authorList>
    </citation>
    <scope>NUCLEOTIDE SEQUENCE [LARGE SCALE GENOMIC DNA]</scope>
</reference>
<evidence type="ECO:0000256" key="6">
    <source>
        <dbReference type="ARBA" id="ARBA00022833"/>
    </source>
</evidence>
<evidence type="ECO:0000256" key="10">
    <source>
        <dbReference type="SAM" id="MobiDB-lite"/>
    </source>
</evidence>
<evidence type="ECO:0000256" key="5">
    <source>
        <dbReference type="ARBA" id="ARBA00022771"/>
    </source>
</evidence>
<dbReference type="GO" id="GO:0005829">
    <property type="term" value="C:cytosol"/>
    <property type="evidence" value="ECO:0007669"/>
    <property type="project" value="UniProtKB-UniRule"/>
</dbReference>
<dbReference type="OMA" id="HTGESEC"/>
<evidence type="ECO:0000256" key="1">
    <source>
        <dbReference type="ARBA" id="ARBA00022490"/>
    </source>
</evidence>
<dbReference type="Gene3D" id="4.10.720.10">
    <property type="entry name" value="Smad anchor for receptor activation, Smad-binding domain"/>
    <property type="match status" value="1"/>
</dbReference>
<comment type="caution">
    <text evidence="12">The sequence shown here is derived from an EMBL/GenBank/DDBJ whole genome shotgun (WGS) entry which is preliminary data.</text>
</comment>
<organism evidence="12 13">
    <name type="scientific">Chiloscyllium punctatum</name>
    <name type="common">Brownbanded bambooshark</name>
    <name type="synonym">Hemiscyllium punctatum</name>
    <dbReference type="NCBI Taxonomy" id="137246"/>
    <lineage>
        <taxon>Eukaryota</taxon>
        <taxon>Metazoa</taxon>
        <taxon>Chordata</taxon>
        <taxon>Craniata</taxon>
        <taxon>Vertebrata</taxon>
        <taxon>Chondrichthyes</taxon>
        <taxon>Elasmobranchii</taxon>
        <taxon>Galeomorphii</taxon>
        <taxon>Galeoidea</taxon>
        <taxon>Orectolobiformes</taxon>
        <taxon>Hemiscylliidae</taxon>
        <taxon>Chiloscyllium</taxon>
    </lineage>
</organism>
<dbReference type="Pfam" id="PF11409">
    <property type="entry name" value="SARA"/>
    <property type="match status" value="1"/>
</dbReference>
<feature type="region of interest" description="Disordered" evidence="10">
    <location>
        <begin position="558"/>
        <end position="598"/>
    </location>
</feature>
<evidence type="ECO:0000256" key="4">
    <source>
        <dbReference type="ARBA" id="ARBA00022753"/>
    </source>
</evidence>
<proteinExistence type="predicted"/>
<evidence type="ECO:0000256" key="3">
    <source>
        <dbReference type="ARBA" id="ARBA00022723"/>
    </source>
</evidence>
<dbReference type="InterPro" id="IPR037145">
    <property type="entry name" value="SARA_Smad-bd_sf"/>
</dbReference>
<dbReference type="Pfam" id="PF01363">
    <property type="entry name" value="FYVE"/>
    <property type="match status" value="1"/>
</dbReference>
<dbReference type="FunFam" id="3.30.500.40:FF:000001">
    <property type="entry name" value="Zinc finger, FYVE domain-containing 9a"/>
    <property type="match status" value="1"/>
</dbReference>
<dbReference type="CDD" id="cd15729">
    <property type="entry name" value="FYVE_endofin"/>
    <property type="match status" value="1"/>
</dbReference>
<dbReference type="InterPro" id="IPR017455">
    <property type="entry name" value="Znf_FYVE-rel"/>
</dbReference>
<dbReference type="STRING" id="137246.A0A401SQC3"/>
<feature type="domain" description="FYVE-type" evidence="11">
    <location>
        <begin position="757"/>
        <end position="816"/>
    </location>
</feature>
<feature type="compositionally biased region" description="Polar residues" evidence="10">
    <location>
        <begin position="586"/>
        <end position="598"/>
    </location>
</feature>
<protein>
    <recommendedName>
        <fullName evidence="8">Zinc finger FYVE domain-containing protein</fullName>
    </recommendedName>
</protein>
<feature type="compositionally biased region" description="Basic and acidic residues" evidence="10">
    <location>
        <begin position="568"/>
        <end position="584"/>
    </location>
</feature>
<dbReference type="GO" id="GO:0008270">
    <property type="term" value="F:zinc ion binding"/>
    <property type="evidence" value="ECO:0007669"/>
    <property type="project" value="UniProtKB-KW"/>
</dbReference>
<evidence type="ECO:0000313" key="13">
    <source>
        <dbReference type="Proteomes" id="UP000287033"/>
    </source>
</evidence>
<dbReference type="GO" id="GO:0016197">
    <property type="term" value="P:endosomal transport"/>
    <property type="evidence" value="ECO:0007669"/>
    <property type="project" value="TreeGrafter"/>
</dbReference>
<dbReference type="Proteomes" id="UP000287033">
    <property type="component" value="Unassembled WGS sequence"/>
</dbReference>
<dbReference type="EMBL" id="BEZZ01000445">
    <property type="protein sequence ID" value="GCC32578.1"/>
    <property type="molecule type" value="Genomic_DNA"/>
</dbReference>
<evidence type="ECO:0000313" key="12">
    <source>
        <dbReference type="EMBL" id="GCC32578.1"/>
    </source>
</evidence>
<evidence type="ECO:0000256" key="2">
    <source>
        <dbReference type="ARBA" id="ARBA00022553"/>
    </source>
</evidence>
<evidence type="ECO:0000259" key="11">
    <source>
        <dbReference type="PROSITE" id="PS50178"/>
    </source>
</evidence>
<dbReference type="PANTHER" id="PTHR46319">
    <property type="entry name" value="ZINC FINGER FYVE DOMAIN-CONTAINING PROTEIN"/>
    <property type="match status" value="1"/>
</dbReference>
<comment type="subcellular location">
    <subcellularLocation>
        <location evidence="8">Cytoplasm</location>
    </subcellularLocation>
    <subcellularLocation>
        <location evidence="8">Early endosome membrane</location>
    </subcellularLocation>
</comment>
<name>A0A401SQC3_CHIPU</name>
<dbReference type="InterPro" id="IPR000306">
    <property type="entry name" value="Znf_FYVE"/>
</dbReference>
<keyword evidence="5 9" id="KW-0863">Zinc-finger</keyword>
<feature type="region of interest" description="Disordered" evidence="10">
    <location>
        <begin position="424"/>
        <end position="452"/>
    </location>
</feature>
<dbReference type="SMART" id="SM01422">
    <property type="entry name" value="SARA"/>
    <property type="match status" value="1"/>
</dbReference>
<dbReference type="InterPro" id="IPR035438">
    <property type="entry name" value="SARA/endofin"/>
</dbReference>
<keyword evidence="13" id="KW-1185">Reference proteome</keyword>
<keyword evidence="4 8" id="KW-0967">Endosome</keyword>
<evidence type="ECO:0000256" key="8">
    <source>
        <dbReference type="PIRNR" id="PIRNR037289"/>
    </source>
</evidence>
<dbReference type="Pfam" id="PF11979">
    <property type="entry name" value="SARA_C"/>
    <property type="match status" value="1"/>
</dbReference>
<dbReference type="InterPro" id="IPR011011">
    <property type="entry name" value="Znf_FYVE_PHD"/>
</dbReference>
<keyword evidence="3 8" id="KW-0479">Metal-binding</keyword>
<keyword evidence="2" id="KW-0597">Phosphoprotein</keyword>
<feature type="region of interest" description="Disordered" evidence="10">
    <location>
        <begin position="235"/>
        <end position="254"/>
    </location>
</feature>
<dbReference type="GO" id="GO:0031901">
    <property type="term" value="C:early endosome membrane"/>
    <property type="evidence" value="ECO:0007669"/>
    <property type="project" value="UniProtKB-SubCell"/>
</dbReference>